<dbReference type="Proteomes" id="UP000253472">
    <property type="component" value="Unassembled WGS sequence"/>
</dbReference>
<evidence type="ECO:0000313" key="1">
    <source>
        <dbReference type="EMBL" id="RCK56054.1"/>
    </source>
</evidence>
<organism evidence="1 2">
    <name type="scientific">Candida viswanathii</name>
    <dbReference type="NCBI Taxonomy" id="5486"/>
    <lineage>
        <taxon>Eukaryota</taxon>
        <taxon>Fungi</taxon>
        <taxon>Dikarya</taxon>
        <taxon>Ascomycota</taxon>
        <taxon>Saccharomycotina</taxon>
        <taxon>Pichiomycetes</taxon>
        <taxon>Debaryomycetaceae</taxon>
        <taxon>Candida/Lodderomyces clade</taxon>
        <taxon>Candida</taxon>
    </lineage>
</organism>
<dbReference type="EMBL" id="QLNQ01000029">
    <property type="protein sequence ID" value="RCK56054.1"/>
    <property type="molecule type" value="Genomic_DNA"/>
</dbReference>
<accession>A0A367XQZ8</accession>
<gene>
    <name evidence="1" type="ORF">Cantr_05262</name>
</gene>
<proteinExistence type="predicted"/>
<dbReference type="STRING" id="5486.A0A367XQZ8"/>
<dbReference type="AlphaFoldDB" id="A0A367XQZ8"/>
<comment type="caution">
    <text evidence="1">The sequence shown here is derived from an EMBL/GenBank/DDBJ whole genome shotgun (WGS) entry which is preliminary data.</text>
</comment>
<evidence type="ECO:0000313" key="2">
    <source>
        <dbReference type="Proteomes" id="UP000253472"/>
    </source>
</evidence>
<protein>
    <submittedName>
        <fullName evidence="1">Uncharacterized protein</fullName>
    </submittedName>
</protein>
<keyword evidence="2" id="KW-1185">Reference proteome</keyword>
<dbReference type="OrthoDB" id="1913277at2759"/>
<name>A0A367XQZ8_9ASCO</name>
<reference evidence="1 2" key="1">
    <citation type="submission" date="2018-06" db="EMBL/GenBank/DDBJ databases">
        <title>Whole genome sequencing of Candida tropicalis (genome annotated by CSBL at Korea University).</title>
        <authorList>
            <person name="Ahn J."/>
        </authorList>
    </citation>
    <scope>NUCLEOTIDE SEQUENCE [LARGE SCALE GENOMIC DNA]</scope>
    <source>
        <strain evidence="1 2">ATCC 20962</strain>
    </source>
</reference>
<sequence>MQDQVEVAEVVPLPDSRFKYPNPLANFSRGIGYPKWSPIDTQKEVGQIVRFGLYSTVGAYAWLYFWKRTTFKLQLPLSVIAFFGIARGVQDSVANIRETNDCWNIFWGLTAANTVVLSAGFKNIPAKHKVISAAFGVAVATVLDRAYWAQSTSSPRVEAKYELANENEKLPKQQFWDVWQRRPVTQTVEELGIGRGIFKP</sequence>